<proteinExistence type="predicted"/>
<evidence type="ECO:0000256" key="1">
    <source>
        <dbReference type="SAM" id="MobiDB-lite"/>
    </source>
</evidence>
<dbReference type="STRING" id="118168.MC7420_1487"/>
<feature type="region of interest" description="Disordered" evidence="1">
    <location>
        <begin position="1"/>
        <end position="43"/>
    </location>
</feature>
<dbReference type="HOGENOM" id="CLU_3232199_0_0_3"/>
<reference evidence="2 3" key="1">
    <citation type="submission" date="2008-07" db="EMBL/GenBank/DDBJ databases">
        <authorList>
            <person name="Tandeau de Marsac N."/>
            <person name="Ferriera S."/>
            <person name="Johnson J."/>
            <person name="Kravitz S."/>
            <person name="Beeson K."/>
            <person name="Sutton G."/>
            <person name="Rogers Y.-H."/>
            <person name="Friedman R."/>
            <person name="Frazier M."/>
            <person name="Venter J.C."/>
        </authorList>
    </citation>
    <scope>NUCLEOTIDE SEQUENCE [LARGE SCALE GENOMIC DNA]</scope>
    <source>
        <strain evidence="2 3">PCC 7420</strain>
    </source>
</reference>
<accession>B4VR89</accession>
<evidence type="ECO:0000313" key="2">
    <source>
        <dbReference type="EMBL" id="EDX75569.1"/>
    </source>
</evidence>
<organism evidence="2 3">
    <name type="scientific">Coleofasciculus chthonoplastes PCC 7420</name>
    <dbReference type="NCBI Taxonomy" id="118168"/>
    <lineage>
        <taxon>Bacteria</taxon>
        <taxon>Bacillati</taxon>
        <taxon>Cyanobacteriota</taxon>
        <taxon>Cyanophyceae</taxon>
        <taxon>Coleofasciculales</taxon>
        <taxon>Coleofasciculaceae</taxon>
        <taxon>Coleofasciculus</taxon>
    </lineage>
</organism>
<feature type="compositionally biased region" description="Polar residues" evidence="1">
    <location>
        <begin position="34"/>
        <end position="43"/>
    </location>
</feature>
<protein>
    <submittedName>
        <fullName evidence="2">Uncharacterized protein</fullName>
    </submittedName>
</protein>
<dbReference type="EMBL" id="DS989849">
    <property type="protein sequence ID" value="EDX75569.1"/>
    <property type="molecule type" value="Genomic_DNA"/>
</dbReference>
<gene>
    <name evidence="2" type="ORF">MC7420_1487</name>
</gene>
<dbReference type="Proteomes" id="UP000003835">
    <property type="component" value="Unassembled WGS sequence"/>
</dbReference>
<evidence type="ECO:0000313" key="3">
    <source>
        <dbReference type="Proteomes" id="UP000003835"/>
    </source>
</evidence>
<keyword evidence="3" id="KW-1185">Reference proteome</keyword>
<dbReference type="AlphaFoldDB" id="B4VR89"/>
<name>B4VR89_9CYAN</name>
<sequence length="43" mass="4707">MRACWGGFSQQLQPSPPAPLPSLGEGSKRGSYFSPRTYQQNPP</sequence>